<dbReference type="Proteomes" id="UP000265520">
    <property type="component" value="Unassembled WGS sequence"/>
</dbReference>
<evidence type="ECO:0000313" key="3">
    <source>
        <dbReference type="Proteomes" id="UP000265520"/>
    </source>
</evidence>
<feature type="region of interest" description="Disordered" evidence="1">
    <location>
        <begin position="1"/>
        <end position="68"/>
    </location>
</feature>
<name>A0A392PK31_9FABA</name>
<sequence length="132" mass="14371">IVTYIGEHSHPAPNHINSLAGSTRQKPLSPQTVTAEDFSPPFAKQVSSSTLGAEEDIATPFSANSESKEDLEDLMNDVMENQFQLSDMVETDNFFEGLDEYMDRFCRNTVTSSGDCFGDPFAASIALPAWGG</sequence>
<evidence type="ECO:0000313" key="2">
    <source>
        <dbReference type="EMBL" id="MCI12174.1"/>
    </source>
</evidence>
<feature type="compositionally biased region" description="Polar residues" evidence="1">
    <location>
        <begin position="15"/>
        <end position="34"/>
    </location>
</feature>
<proteinExistence type="predicted"/>
<comment type="caution">
    <text evidence="2">The sequence shown here is derived from an EMBL/GenBank/DDBJ whole genome shotgun (WGS) entry which is preliminary data.</text>
</comment>
<reference evidence="2 3" key="1">
    <citation type="journal article" date="2018" name="Front. Plant Sci.">
        <title>Red Clover (Trifolium pratense) and Zigzag Clover (T. medium) - A Picture of Genomic Similarities and Differences.</title>
        <authorList>
            <person name="Dluhosova J."/>
            <person name="Istvanek J."/>
            <person name="Nedelnik J."/>
            <person name="Repkova J."/>
        </authorList>
    </citation>
    <scope>NUCLEOTIDE SEQUENCE [LARGE SCALE GENOMIC DNA]</scope>
    <source>
        <strain evidence="3">cv. 10/8</strain>
        <tissue evidence="2">Leaf</tissue>
    </source>
</reference>
<keyword evidence="3" id="KW-1185">Reference proteome</keyword>
<feature type="non-terminal residue" evidence="2">
    <location>
        <position position="1"/>
    </location>
</feature>
<dbReference type="AlphaFoldDB" id="A0A392PK31"/>
<protein>
    <submittedName>
        <fullName evidence="2">WRKY transcription factor 22-like</fullName>
    </submittedName>
</protein>
<evidence type="ECO:0000256" key="1">
    <source>
        <dbReference type="SAM" id="MobiDB-lite"/>
    </source>
</evidence>
<organism evidence="2 3">
    <name type="scientific">Trifolium medium</name>
    <dbReference type="NCBI Taxonomy" id="97028"/>
    <lineage>
        <taxon>Eukaryota</taxon>
        <taxon>Viridiplantae</taxon>
        <taxon>Streptophyta</taxon>
        <taxon>Embryophyta</taxon>
        <taxon>Tracheophyta</taxon>
        <taxon>Spermatophyta</taxon>
        <taxon>Magnoliopsida</taxon>
        <taxon>eudicotyledons</taxon>
        <taxon>Gunneridae</taxon>
        <taxon>Pentapetalae</taxon>
        <taxon>rosids</taxon>
        <taxon>fabids</taxon>
        <taxon>Fabales</taxon>
        <taxon>Fabaceae</taxon>
        <taxon>Papilionoideae</taxon>
        <taxon>50 kb inversion clade</taxon>
        <taxon>NPAAA clade</taxon>
        <taxon>Hologalegina</taxon>
        <taxon>IRL clade</taxon>
        <taxon>Trifolieae</taxon>
        <taxon>Trifolium</taxon>
    </lineage>
</organism>
<accession>A0A392PK31</accession>
<dbReference type="EMBL" id="LXQA010083025">
    <property type="protein sequence ID" value="MCI12174.1"/>
    <property type="molecule type" value="Genomic_DNA"/>
</dbReference>